<accession>A0A381YL57</accession>
<dbReference type="PROSITE" id="PS51257">
    <property type="entry name" value="PROKAR_LIPOPROTEIN"/>
    <property type="match status" value="1"/>
</dbReference>
<sequence>MRYIRLTALLLFATGACDVPTSPEDARDRLAEGRDQLISLTVPLPAAELNIREEIEDGTISFVDVIDTEDFTIHLEPDPFKIGFDPFWLDVTNLAPILEAFELKVDPFDVDLSIQVDPISVDLPARTFSRGLPPILGVASELLTVLDYADTYETVSLSSGSEMQVEINTNGGGTVNSATAALLDQAGNTLASSTDTVTLSPGERSTLVIPIGGQTLSNSLQVRIDAVTVLGDSDAEDDIAVVVSFTNVRVAAATQVVANLLSPMTITQRVALDQTGSDFTLATLATGTLSLTQFDFGDLTFTQGDAFETDLAGKRIGLTPPDSITVAGTVTPPVGSSRVNVNTAGSVKARVSNITLSSATLTDIDMDVARTADVLDENSGDLKGVRSAEITTGTLTLEMINRMPVSGTITITLAGTTGPGGATLSQSINITASTNGSLVSHTMNFDLAGATVVPAQLEASVTGKLVGSGVAVTSEIAADAFKVQASTSLSANAVTLANAGDSLSINFETTTEFTKSELRIEDAVDFLKELSLNDVDLTLTIQNPTGVELTLDSVVVTLISLPSEQSIPGASGSDLSVLVEEGSTGSIVVPGNGTKQVVVDASALVSKLLTELSADRRAGIKASGKAGVGGASGRISVSDELTVALDIRAPVDLSIPASGAKIDVTSHNVVDLSGTAADVIVDLSNALVRAVLKFEITNPIPVALELDVALAPTPPESQRDSFNPFNASRQLVVRGISVGAAPADARGRATGSTVRTVNVDVPTKQLTVFKEGEMTLRVDATILPPALGSRSLITGDEVIIFKPKAQLTINIKGKAGGE</sequence>
<protein>
    <submittedName>
        <fullName evidence="1">Uncharacterized protein</fullName>
    </submittedName>
</protein>
<evidence type="ECO:0000313" key="1">
    <source>
        <dbReference type="EMBL" id="SVA77700.1"/>
    </source>
</evidence>
<proteinExistence type="predicted"/>
<dbReference type="AlphaFoldDB" id="A0A381YL57"/>
<reference evidence="1" key="1">
    <citation type="submission" date="2018-05" db="EMBL/GenBank/DDBJ databases">
        <authorList>
            <person name="Lanie J.A."/>
            <person name="Ng W.-L."/>
            <person name="Kazmierczak K.M."/>
            <person name="Andrzejewski T.M."/>
            <person name="Davidsen T.M."/>
            <person name="Wayne K.J."/>
            <person name="Tettelin H."/>
            <person name="Glass J.I."/>
            <person name="Rusch D."/>
            <person name="Podicherti R."/>
            <person name="Tsui H.-C.T."/>
            <person name="Winkler M.E."/>
        </authorList>
    </citation>
    <scope>NUCLEOTIDE SEQUENCE</scope>
</reference>
<name>A0A381YL57_9ZZZZ</name>
<gene>
    <name evidence="1" type="ORF">METZ01_LOCUS130554</name>
</gene>
<dbReference type="EMBL" id="UINC01018487">
    <property type="protein sequence ID" value="SVA77700.1"/>
    <property type="molecule type" value="Genomic_DNA"/>
</dbReference>
<organism evidence="1">
    <name type="scientific">marine metagenome</name>
    <dbReference type="NCBI Taxonomy" id="408172"/>
    <lineage>
        <taxon>unclassified sequences</taxon>
        <taxon>metagenomes</taxon>
        <taxon>ecological metagenomes</taxon>
    </lineage>
</organism>